<proteinExistence type="inferred from homology"/>
<dbReference type="OrthoDB" id="5504491at2"/>
<gene>
    <name evidence="6" type="ORF">A4U53_36550</name>
    <name evidence="5" type="ORF">BA011_30025</name>
</gene>
<dbReference type="InterPro" id="IPR036412">
    <property type="entry name" value="HAD-like_sf"/>
</dbReference>
<name>A0A179C0E5_RHILE</name>
<evidence type="ECO:0000313" key="5">
    <source>
        <dbReference type="EMBL" id="ANP89921.1"/>
    </source>
</evidence>
<accession>A0A179C0E5</accession>
<sequence length="221" mass="24413">MIRAVIFDRDGTLLDFSGMFLAFVDDLHVRQCLSVPSDRDHVLSLDYWHSIEKGRTIGDILVMDHLDRIPRSYMEQAQFFPGTSDVIRTLSNGGMRLAIASAWVATDQTKCLLVREQVADCFESVLTRDDLGAEAIAGTPSSLEVKLALVQRILKELEMDPREVAIVGDAPIDIQAGKALAMRTIAVRTGNFRFLGNHLEALAPDHVVASVAELRASEHLT</sequence>
<dbReference type="InterPro" id="IPR041492">
    <property type="entry name" value="HAD_2"/>
</dbReference>
<dbReference type="EMBL" id="LWBS01000005">
    <property type="protein sequence ID" value="OAP97590.1"/>
    <property type="molecule type" value="Genomic_DNA"/>
</dbReference>
<evidence type="ECO:0000256" key="2">
    <source>
        <dbReference type="ARBA" id="ARBA00004818"/>
    </source>
</evidence>
<dbReference type="EMBL" id="CP016287">
    <property type="protein sequence ID" value="ANP89921.1"/>
    <property type="molecule type" value="Genomic_DNA"/>
</dbReference>
<reference evidence="6" key="1">
    <citation type="submission" date="2016-04" db="EMBL/GenBank/DDBJ databases">
        <title>Fast-growing isolate from the root nodules of Vavilovia formosa.</title>
        <authorList>
            <person name="Kimeklis A."/>
            <person name="Safronova V."/>
            <person name="Belimov A."/>
            <person name="Andronov E."/>
        </authorList>
    </citation>
    <scope>NUCLEOTIDE SEQUENCE [LARGE SCALE GENOMIC DNA]</scope>
    <source>
        <strain evidence="6">Vaf-46</strain>
    </source>
</reference>
<dbReference type="GO" id="GO:0006281">
    <property type="term" value="P:DNA repair"/>
    <property type="evidence" value="ECO:0007669"/>
    <property type="project" value="TreeGrafter"/>
</dbReference>
<evidence type="ECO:0000256" key="4">
    <source>
        <dbReference type="ARBA" id="ARBA00013078"/>
    </source>
</evidence>
<organism evidence="6">
    <name type="scientific">Rhizobium leguminosarum</name>
    <dbReference type="NCBI Taxonomy" id="384"/>
    <lineage>
        <taxon>Bacteria</taxon>
        <taxon>Pseudomonadati</taxon>
        <taxon>Pseudomonadota</taxon>
        <taxon>Alphaproteobacteria</taxon>
        <taxon>Hyphomicrobiales</taxon>
        <taxon>Rhizobiaceae</taxon>
        <taxon>Rhizobium/Agrobacterium group</taxon>
        <taxon>Rhizobium</taxon>
    </lineage>
</organism>
<dbReference type="PANTHER" id="PTHR43434">
    <property type="entry name" value="PHOSPHOGLYCOLATE PHOSPHATASE"/>
    <property type="match status" value="1"/>
</dbReference>
<comment type="similarity">
    <text evidence="3">Belongs to the HAD-like hydrolase superfamily. CbbY/CbbZ/Gph/YieH family.</text>
</comment>
<evidence type="ECO:0000313" key="6">
    <source>
        <dbReference type="EMBL" id="OAP97590.1"/>
    </source>
</evidence>
<reference evidence="5 7" key="2">
    <citation type="submission" date="2016-06" db="EMBL/GenBank/DDBJ databases">
        <title>Microsymbionts genomes from the relict species Vavilovia formosa.</title>
        <authorList>
            <person name="Chirak E."/>
            <person name="Kimeklis A."/>
            <person name="Andronov E."/>
        </authorList>
    </citation>
    <scope>NUCLEOTIDE SEQUENCE [LARGE SCALE GENOMIC DNA]</scope>
    <source>
        <strain evidence="5 7">Vaf10</strain>
        <plasmid evidence="7">Plasmid unnamed1</plasmid>
        <plasmid evidence="5">unnamed1</plasmid>
    </source>
</reference>
<dbReference type="InterPro" id="IPR050155">
    <property type="entry name" value="HAD-like_hydrolase_sf"/>
</dbReference>
<dbReference type="SFLD" id="SFLDS00003">
    <property type="entry name" value="Haloacid_Dehalogenase"/>
    <property type="match status" value="1"/>
</dbReference>
<dbReference type="AlphaFoldDB" id="A0A179C0E5"/>
<dbReference type="SFLD" id="SFLDG01129">
    <property type="entry name" value="C1.5:_HAD__Beta-PGM__Phosphata"/>
    <property type="match status" value="1"/>
</dbReference>
<dbReference type="PANTHER" id="PTHR43434:SF1">
    <property type="entry name" value="PHOSPHOGLYCOLATE PHOSPHATASE"/>
    <property type="match status" value="1"/>
</dbReference>
<dbReference type="Pfam" id="PF13419">
    <property type="entry name" value="HAD_2"/>
    <property type="match status" value="1"/>
</dbReference>
<evidence type="ECO:0000256" key="3">
    <source>
        <dbReference type="ARBA" id="ARBA00006171"/>
    </source>
</evidence>
<geneLocation type="plasmid" evidence="5 7">
    <name>unnamed1</name>
</geneLocation>
<evidence type="ECO:0000313" key="7">
    <source>
        <dbReference type="Proteomes" id="UP000092691"/>
    </source>
</evidence>
<dbReference type="Gene3D" id="3.40.50.1000">
    <property type="entry name" value="HAD superfamily/HAD-like"/>
    <property type="match status" value="1"/>
</dbReference>
<dbReference type="InterPro" id="IPR023214">
    <property type="entry name" value="HAD_sf"/>
</dbReference>
<comment type="catalytic activity">
    <reaction evidence="1">
        <text>2-phosphoglycolate + H2O = glycolate + phosphate</text>
        <dbReference type="Rhea" id="RHEA:14369"/>
        <dbReference type="ChEBI" id="CHEBI:15377"/>
        <dbReference type="ChEBI" id="CHEBI:29805"/>
        <dbReference type="ChEBI" id="CHEBI:43474"/>
        <dbReference type="ChEBI" id="CHEBI:58033"/>
        <dbReference type="EC" id="3.1.3.18"/>
    </reaction>
</comment>
<protein>
    <recommendedName>
        <fullName evidence="4">phosphoglycolate phosphatase</fullName>
        <ecNumber evidence="4">3.1.3.18</ecNumber>
    </recommendedName>
</protein>
<comment type="pathway">
    <text evidence="2">Organic acid metabolism; glycolate biosynthesis; glycolate from 2-phosphoglycolate: step 1/1.</text>
</comment>
<dbReference type="GO" id="GO:0008967">
    <property type="term" value="F:phosphoglycolate phosphatase activity"/>
    <property type="evidence" value="ECO:0007669"/>
    <property type="project" value="UniProtKB-EC"/>
</dbReference>
<keyword evidence="5" id="KW-0614">Plasmid</keyword>
<dbReference type="Proteomes" id="UP000092691">
    <property type="component" value="Plasmid unnamed1"/>
</dbReference>
<dbReference type="EC" id="3.1.3.18" evidence="4"/>
<evidence type="ECO:0000256" key="1">
    <source>
        <dbReference type="ARBA" id="ARBA00000830"/>
    </source>
</evidence>
<dbReference type="SUPFAM" id="SSF56784">
    <property type="entry name" value="HAD-like"/>
    <property type="match status" value="1"/>
</dbReference>